<proteinExistence type="predicted"/>
<evidence type="ECO:0000313" key="1">
    <source>
        <dbReference type="EMBL" id="QDX94640.1"/>
    </source>
</evidence>
<dbReference type="OrthoDB" id="2478796at2"/>
<dbReference type="Proteomes" id="UP000319432">
    <property type="component" value="Chromosome"/>
</dbReference>
<dbReference type="EMBL" id="CP033464">
    <property type="protein sequence ID" value="QDX94640.1"/>
    <property type="molecule type" value="Genomic_DNA"/>
</dbReference>
<accession>A0A518VCC0</accession>
<name>A0A518VCC0_BRELA</name>
<dbReference type="AlphaFoldDB" id="A0A518VCC0"/>
<keyword evidence="2" id="KW-1185">Reference proteome</keyword>
<evidence type="ECO:0000313" key="2">
    <source>
        <dbReference type="Proteomes" id="UP000319432"/>
    </source>
</evidence>
<reference evidence="1 2" key="1">
    <citation type="submission" date="2018-11" db="EMBL/GenBank/DDBJ databases">
        <title>Phylogenetic determinants of toxin gene distribution in genomes of Brevibacillus laterosporus.</title>
        <authorList>
            <person name="Glare T.R."/>
            <person name="Durrant A."/>
            <person name="Berry C."/>
            <person name="Palma L."/>
            <person name="Ormskirk M."/>
            <person name="Cox M.O."/>
        </authorList>
    </citation>
    <scope>NUCLEOTIDE SEQUENCE [LARGE SCALE GENOMIC DNA]</scope>
    <source>
        <strain evidence="1 2">1821L</strain>
    </source>
</reference>
<sequence>MNEYKLFKVNEEYPEYIVAQTAEEALNDHNERGGKEGAVVTIDEVKEISLDTVGNFEQEDSSRKLMSFRDFLGQDFAYKEPTCICWND</sequence>
<gene>
    <name evidence="1" type="ORF">EEL30_21600</name>
</gene>
<organism evidence="1 2">
    <name type="scientific">Brevibacillus laterosporus</name>
    <name type="common">Bacillus laterosporus</name>
    <dbReference type="NCBI Taxonomy" id="1465"/>
    <lineage>
        <taxon>Bacteria</taxon>
        <taxon>Bacillati</taxon>
        <taxon>Bacillota</taxon>
        <taxon>Bacilli</taxon>
        <taxon>Bacillales</taxon>
        <taxon>Paenibacillaceae</taxon>
        <taxon>Brevibacillus</taxon>
    </lineage>
</organism>
<protein>
    <submittedName>
        <fullName evidence="1">Uncharacterized protein</fullName>
    </submittedName>
</protein>